<dbReference type="AlphaFoldDB" id="A0AAV7VJE2"/>
<feature type="region of interest" description="Disordered" evidence="1">
    <location>
        <begin position="63"/>
        <end position="92"/>
    </location>
</feature>
<name>A0AAV7VJE2_PLEWA</name>
<evidence type="ECO:0000313" key="3">
    <source>
        <dbReference type="Proteomes" id="UP001066276"/>
    </source>
</evidence>
<keyword evidence="3" id="KW-1185">Reference proteome</keyword>
<protein>
    <submittedName>
        <fullName evidence="2">Uncharacterized protein</fullName>
    </submittedName>
</protein>
<evidence type="ECO:0000256" key="1">
    <source>
        <dbReference type="SAM" id="MobiDB-lite"/>
    </source>
</evidence>
<accession>A0AAV7VJE2</accession>
<evidence type="ECO:0000313" key="2">
    <source>
        <dbReference type="EMBL" id="KAJ1201036.1"/>
    </source>
</evidence>
<gene>
    <name evidence="2" type="ORF">NDU88_004852</name>
</gene>
<comment type="caution">
    <text evidence="2">The sequence shown here is derived from an EMBL/GenBank/DDBJ whole genome shotgun (WGS) entry which is preliminary data.</text>
</comment>
<sequence>MPGAADKAESWCSDRCLITRTEGTASPHPHLHPLHEREILPLGSNRICYRAWGVLLSGPAVAGDNPLLDPGHWPPVSPAPHPPPSPGRSRLP</sequence>
<dbReference type="EMBL" id="JANPWB010000003">
    <property type="protein sequence ID" value="KAJ1201036.1"/>
    <property type="molecule type" value="Genomic_DNA"/>
</dbReference>
<feature type="compositionally biased region" description="Pro residues" evidence="1">
    <location>
        <begin position="72"/>
        <end position="86"/>
    </location>
</feature>
<reference evidence="2" key="1">
    <citation type="journal article" date="2022" name="bioRxiv">
        <title>Sequencing and chromosome-scale assembly of the giantPleurodeles waltlgenome.</title>
        <authorList>
            <person name="Brown T."/>
            <person name="Elewa A."/>
            <person name="Iarovenko S."/>
            <person name="Subramanian E."/>
            <person name="Araus A.J."/>
            <person name="Petzold A."/>
            <person name="Susuki M."/>
            <person name="Suzuki K.-i.T."/>
            <person name="Hayashi T."/>
            <person name="Toyoda A."/>
            <person name="Oliveira C."/>
            <person name="Osipova E."/>
            <person name="Leigh N.D."/>
            <person name="Simon A."/>
            <person name="Yun M.H."/>
        </authorList>
    </citation>
    <scope>NUCLEOTIDE SEQUENCE</scope>
    <source>
        <strain evidence="2">20211129_DDA</strain>
        <tissue evidence="2">Liver</tissue>
    </source>
</reference>
<organism evidence="2 3">
    <name type="scientific">Pleurodeles waltl</name>
    <name type="common">Iberian ribbed newt</name>
    <dbReference type="NCBI Taxonomy" id="8319"/>
    <lineage>
        <taxon>Eukaryota</taxon>
        <taxon>Metazoa</taxon>
        <taxon>Chordata</taxon>
        <taxon>Craniata</taxon>
        <taxon>Vertebrata</taxon>
        <taxon>Euteleostomi</taxon>
        <taxon>Amphibia</taxon>
        <taxon>Batrachia</taxon>
        <taxon>Caudata</taxon>
        <taxon>Salamandroidea</taxon>
        <taxon>Salamandridae</taxon>
        <taxon>Pleurodelinae</taxon>
        <taxon>Pleurodeles</taxon>
    </lineage>
</organism>
<proteinExistence type="predicted"/>
<dbReference type="Proteomes" id="UP001066276">
    <property type="component" value="Chromosome 2_1"/>
</dbReference>